<dbReference type="GO" id="GO:0005524">
    <property type="term" value="F:ATP binding"/>
    <property type="evidence" value="ECO:0007669"/>
    <property type="project" value="UniProtKB-UniRule"/>
</dbReference>
<comment type="caution">
    <text evidence="11">The sequence shown here is derived from an EMBL/GenBank/DDBJ whole genome shotgun (WGS) entry which is preliminary data.</text>
</comment>
<dbReference type="Pfam" id="PF04972">
    <property type="entry name" value="BON"/>
    <property type="match status" value="3"/>
</dbReference>
<keyword evidence="3" id="KW-0808">Transferase</keyword>
<dbReference type="InterPro" id="IPR000719">
    <property type="entry name" value="Prot_kinase_dom"/>
</dbReference>
<feature type="region of interest" description="Disordered" evidence="8">
    <location>
        <begin position="1729"/>
        <end position="1822"/>
    </location>
</feature>
<evidence type="ECO:0000313" key="12">
    <source>
        <dbReference type="Proteomes" id="UP000048984"/>
    </source>
</evidence>
<feature type="compositionally biased region" description="Pro residues" evidence="8">
    <location>
        <begin position="1804"/>
        <end position="1821"/>
    </location>
</feature>
<dbReference type="InterPro" id="IPR007055">
    <property type="entry name" value="BON_dom"/>
</dbReference>
<organism evidence="11 12">
    <name type="scientific">Prosthecodimorpha hirschii</name>
    <dbReference type="NCBI Taxonomy" id="665126"/>
    <lineage>
        <taxon>Bacteria</taxon>
        <taxon>Pseudomonadati</taxon>
        <taxon>Pseudomonadota</taxon>
        <taxon>Alphaproteobacteria</taxon>
        <taxon>Hyphomicrobiales</taxon>
        <taxon>Ancalomicrobiaceae</taxon>
        <taxon>Prosthecodimorpha</taxon>
    </lineage>
</organism>
<evidence type="ECO:0000256" key="8">
    <source>
        <dbReference type="SAM" id="MobiDB-lite"/>
    </source>
</evidence>
<comment type="similarity">
    <text evidence="1">Belongs to the protein kinase superfamily. NEK Ser/Thr protein kinase family. NIMA subfamily.</text>
</comment>
<dbReference type="Proteomes" id="UP000048984">
    <property type="component" value="Unassembled WGS sequence"/>
</dbReference>
<evidence type="ECO:0000256" key="7">
    <source>
        <dbReference type="PROSITE-ProRule" id="PRU10141"/>
    </source>
</evidence>
<evidence type="ECO:0000256" key="6">
    <source>
        <dbReference type="ARBA" id="ARBA00022840"/>
    </source>
</evidence>
<dbReference type="STRING" id="665126.ABB55_04785"/>
<dbReference type="Gene3D" id="3.40.1520.20">
    <property type="match status" value="11"/>
</dbReference>
<evidence type="ECO:0000256" key="3">
    <source>
        <dbReference type="ARBA" id="ARBA00022679"/>
    </source>
</evidence>
<feature type="compositionally biased region" description="Low complexity" evidence="8">
    <location>
        <begin position="324"/>
        <end position="363"/>
    </location>
</feature>
<keyword evidence="9" id="KW-1133">Transmembrane helix</keyword>
<protein>
    <recommendedName>
        <fullName evidence="2">non-specific serine/threonine protein kinase</fullName>
        <ecNumber evidence="2">2.7.11.1</ecNumber>
    </recommendedName>
</protein>
<sequence>MKDPRYPYALDIGTEVCGYRILEVLGAGGFGITYKAFNDVTHKTVAIKEFYVRDLASRSGSTVLVDTAISEGTYEYALQKFQDEAKAVVNRLSHPYVVKGENFLRWNNTCYLVMEYVEGVTLEQWLIGHAEPPDEAGLRPLFEKIFDAVDHVHDADTMHRDLTPRNIMVRPNGDPLLIDFGAAGQGLDRERSAKTVAQMRYAPPEQADIDLPARHGRYTDIYSLGAVLYRAVTGAPPVASVNRIMRMGRAGGSGDPYLPVAEAVADPGRYSVAFLNGIDQALRIDERERPQSIAALREALGWTREPVVAVPAEAERPAILGVSPATAGPEPAPDGDAAAPAVAPSDTARAAPAAIRPPTVTRPGQAPAAGEGPKRRAPIGMIAAALAGLLVVGGVLFALFGSKDDPGPAPGTYGFVALRDGSAVRLIGFAPGEAERQAFQDAVVRGIAGIQVTSEVKVAPGAPAGYAETVRQLLGGLADLSSGSVKVQGRDAVIDGAAISPEGYARLMRDFARPLPGGWQARLSVRAPAVASYRFQIDLDPGRVAISGFVPDEAVQARILDAVRRAVPGQAVHDETRIASGNGPAFVDLALFGAGKLAELSLGRVTVAGDELQVDGRARSTESYAVLKSATVPAGSLVSTIRPPLVQPFDLAFVIEGDRLAVTGYVPNEEAKSAVSAAAKRAAGGRTVRDDTQIADGAPPDFLAAVRFAADLTPRLVRGRIALSGKSLTVDGQVASPGDFMVLSRALQVPVSDRLPPGFVIDRNSVSPPLISPYVWTATLGAGGLKLAGYVPSEAVRQDLAAAATAALGTTPIQDDLQIAEGAPPAFPALARLALAQLPRLGATVRLAIEDGKLTVEGTATSPDAYAAAMRDLGKTLPGNAIGQIVGLIPAGVSPFTWNADANGARLRLGGYVASEAQRTALVEAARKFAPQGNVVDQMLIAAGAPAGFGDAALYALSRMADTADPKASVTGRDVRLEGRARSFDAFMAALQKNREPVPGGGTLIFEVRPPAAAPYEWSATADGQALVLSGFVPSADARTELADLAARVGRGRTVRDETRVADGAPAEFMAAARFLTGEAGRLMKGRASLRDQAAALDGQAYAPSDYEDLRRSGTALPAGFRQRAWAIEPAHVAPFAWTVAVARGAVRLTGFVPSEATRRDIAGAGTNVFGDGAVKDETLIAAGAPDAFAGMARWALNQAGRLAEGRITVEDGNIAVEGTVATPEAHAALLRDLARPPSGSGIARTALTPAPVAAYQFGAELTGTRVRFTGYVPDNETRLQLIETLRRNAPNLTVADDTRPAGGAPAGFAETLAAALADFAELGEARLTLADGVVRLNGRARSGEAFQALAAVSRSGVAGLRFERTIRPPLAAPFDWALSIDPGAITVTGSVPEAAVRTDLAAALAPAAGGRSLKDETRIADGAPPAFAEAVRFAAELAPRLARGRITLSERNLSIDGQSLDPDAFEALRGAVSGPLPADFRLLRFSVNAPVMSPYTWQMTRSGGEIRLTGYVPTETLRRDLLAAAGQVAGARVVDDLQVGDGAPDRFTELARTMTAQAARLEAGTVALRDSAITVDGTAATPEGYAAVLQDLGGWLPGGAKARLDLKPARVAPYVWNAKVERWVVRLTGFVPSDEERKRVIEGLKASLPRGIEIRDDTRIAAGAGPDFEAALRFAIRRAGELADGTLSISDASVKVAGTARNADSFRAYNEAIRVAALPDGVLLDSSVEAPRGSDKAPAPAPVRTERPAVDPRPTGETRPTPDRQPVDRQPADRQVSDRPPGVDPRLVRPNAPVPPAGIGARPPQPPPGGARPGGPPPGEGPFYCFFNRC</sequence>
<reference evidence="11 12" key="2">
    <citation type="submission" date="2015-10" db="EMBL/GenBank/DDBJ databases">
        <title>Draft Genome Sequence of Prosthecomicrobium hirschii ATCC 27832.</title>
        <authorList>
            <person name="Daniel J."/>
            <person name="Givan S.A."/>
            <person name="Brun Y.V."/>
            <person name="Brown P.J."/>
        </authorList>
    </citation>
    <scope>NUCLEOTIDE SEQUENCE [LARGE SCALE GENOMIC DNA]</scope>
    <source>
        <strain evidence="11 12">16</strain>
    </source>
</reference>
<dbReference type="Pfam" id="PF00069">
    <property type="entry name" value="Pkinase"/>
    <property type="match status" value="1"/>
</dbReference>
<dbReference type="InterPro" id="IPR017441">
    <property type="entry name" value="Protein_kinase_ATP_BS"/>
</dbReference>
<keyword evidence="6 7" id="KW-0067">ATP-binding</keyword>
<keyword evidence="9" id="KW-0472">Membrane</keyword>
<accession>A0A0P6VXV6</accession>
<evidence type="ECO:0000256" key="9">
    <source>
        <dbReference type="SAM" id="Phobius"/>
    </source>
</evidence>
<dbReference type="InterPro" id="IPR050660">
    <property type="entry name" value="NEK_Ser/Thr_kinase"/>
</dbReference>
<gene>
    <name evidence="11" type="ORF">ABB55_04785</name>
</gene>
<evidence type="ECO:0000256" key="1">
    <source>
        <dbReference type="ARBA" id="ARBA00010886"/>
    </source>
</evidence>
<evidence type="ECO:0000256" key="2">
    <source>
        <dbReference type="ARBA" id="ARBA00012513"/>
    </source>
</evidence>
<dbReference type="CDD" id="cd14014">
    <property type="entry name" value="STKc_PknB_like"/>
    <property type="match status" value="1"/>
</dbReference>
<name>A0A0P6VXV6_9HYPH</name>
<dbReference type="Gene3D" id="1.10.510.10">
    <property type="entry name" value="Transferase(Phosphotransferase) domain 1"/>
    <property type="match status" value="1"/>
</dbReference>
<dbReference type="PROSITE" id="PS50011">
    <property type="entry name" value="PROTEIN_KINASE_DOM"/>
    <property type="match status" value="1"/>
</dbReference>
<evidence type="ECO:0000313" key="11">
    <source>
        <dbReference type="EMBL" id="KPL51630.1"/>
    </source>
</evidence>
<dbReference type="PROSITE" id="PS00107">
    <property type="entry name" value="PROTEIN_KINASE_ATP"/>
    <property type="match status" value="1"/>
</dbReference>
<dbReference type="PANTHER" id="PTHR43671">
    <property type="entry name" value="SERINE/THREONINE-PROTEIN KINASE NEK"/>
    <property type="match status" value="1"/>
</dbReference>
<reference evidence="11 12" key="1">
    <citation type="submission" date="2015-09" db="EMBL/GenBank/DDBJ databases">
        <authorList>
            <person name="Jackson K.R."/>
            <person name="Lunt B.L."/>
            <person name="Fisher J.N.B."/>
            <person name="Gardner A.V."/>
            <person name="Bailey M.E."/>
            <person name="Deus L.M."/>
            <person name="Earl A.S."/>
            <person name="Gibby P.D."/>
            <person name="Hartmann K.A."/>
            <person name="Liu J.E."/>
            <person name="Manci A.M."/>
            <person name="Nielsen D.A."/>
            <person name="Solomon M.B."/>
            <person name="Breakwell D.P."/>
            <person name="Burnett S.H."/>
            <person name="Grose J.H."/>
        </authorList>
    </citation>
    <scope>NUCLEOTIDE SEQUENCE [LARGE SCALE GENOMIC DNA]</scope>
    <source>
        <strain evidence="11 12">16</strain>
    </source>
</reference>
<dbReference type="EMBL" id="LJYW01000001">
    <property type="protein sequence ID" value="KPL51630.1"/>
    <property type="molecule type" value="Genomic_DNA"/>
</dbReference>
<dbReference type="RefSeq" id="WP_054357792.1">
    <property type="nucleotide sequence ID" value="NZ_LJYW01000001.1"/>
</dbReference>
<feature type="binding site" evidence="7">
    <location>
        <position position="48"/>
    </location>
    <ligand>
        <name>ATP</name>
        <dbReference type="ChEBI" id="CHEBI:30616"/>
    </ligand>
</feature>
<dbReference type="SUPFAM" id="SSF56112">
    <property type="entry name" value="Protein kinase-like (PK-like)"/>
    <property type="match status" value="1"/>
</dbReference>
<evidence type="ECO:0000256" key="4">
    <source>
        <dbReference type="ARBA" id="ARBA00022741"/>
    </source>
</evidence>
<dbReference type="GO" id="GO:0004674">
    <property type="term" value="F:protein serine/threonine kinase activity"/>
    <property type="evidence" value="ECO:0007669"/>
    <property type="project" value="UniProtKB-EC"/>
</dbReference>
<dbReference type="EC" id="2.7.11.1" evidence="2"/>
<feature type="region of interest" description="Disordered" evidence="8">
    <location>
        <begin position="323"/>
        <end position="374"/>
    </location>
</feature>
<keyword evidence="12" id="KW-1185">Reference proteome</keyword>
<dbReference type="InterPro" id="IPR011009">
    <property type="entry name" value="Kinase-like_dom_sf"/>
</dbReference>
<feature type="compositionally biased region" description="Basic and acidic residues" evidence="8">
    <location>
        <begin position="1745"/>
        <end position="1778"/>
    </location>
</feature>
<keyword evidence="4 7" id="KW-0547">Nucleotide-binding</keyword>
<keyword evidence="9" id="KW-0812">Transmembrane</keyword>
<evidence type="ECO:0000256" key="5">
    <source>
        <dbReference type="ARBA" id="ARBA00022777"/>
    </source>
</evidence>
<dbReference type="PANTHER" id="PTHR43671:SF13">
    <property type="entry name" value="SERINE_THREONINE-PROTEIN KINASE NEK2"/>
    <property type="match status" value="1"/>
</dbReference>
<feature type="domain" description="Protein kinase" evidence="10">
    <location>
        <begin position="19"/>
        <end position="308"/>
    </location>
</feature>
<proteinExistence type="inferred from homology"/>
<feature type="transmembrane region" description="Helical" evidence="9">
    <location>
        <begin position="379"/>
        <end position="400"/>
    </location>
</feature>
<evidence type="ECO:0000259" key="10">
    <source>
        <dbReference type="PROSITE" id="PS50011"/>
    </source>
</evidence>
<keyword evidence="5" id="KW-0418">Kinase</keyword>